<evidence type="ECO:0000313" key="4">
    <source>
        <dbReference type="EMBL" id="QNN65663.1"/>
    </source>
</evidence>
<keyword evidence="4" id="KW-0269">Exonuclease</keyword>
<dbReference type="InterPro" id="IPR005135">
    <property type="entry name" value="Endo/exonuclease/phosphatase"/>
</dbReference>
<dbReference type="InterPro" id="IPR036691">
    <property type="entry name" value="Endo/exonu/phosph_ase_sf"/>
</dbReference>
<keyword evidence="4" id="KW-0378">Hydrolase</keyword>
<dbReference type="Pfam" id="PF03372">
    <property type="entry name" value="Exo_endo_phos"/>
    <property type="match status" value="1"/>
</dbReference>
<dbReference type="GO" id="GO:0004519">
    <property type="term" value="F:endonuclease activity"/>
    <property type="evidence" value="ECO:0007669"/>
    <property type="project" value="UniProtKB-KW"/>
</dbReference>
<evidence type="ECO:0000256" key="2">
    <source>
        <dbReference type="SAM" id="Phobius"/>
    </source>
</evidence>
<dbReference type="KEGG" id="srhi:H9L12_03595"/>
<feature type="compositionally biased region" description="Basic and acidic residues" evidence="1">
    <location>
        <begin position="350"/>
        <end position="363"/>
    </location>
</feature>
<dbReference type="RefSeq" id="WP_187542648.1">
    <property type="nucleotide sequence ID" value="NZ_CP060717.1"/>
</dbReference>
<keyword evidence="2" id="KW-0472">Membrane</keyword>
<protein>
    <submittedName>
        <fullName evidence="4">Endonuclease/exonuclease/phosphatase family protein</fullName>
    </submittedName>
</protein>
<evidence type="ECO:0000256" key="1">
    <source>
        <dbReference type="SAM" id="MobiDB-lite"/>
    </source>
</evidence>
<organism evidence="4 5">
    <name type="scientific">Sphingomonas rhizophila</name>
    <dbReference type="NCBI Taxonomy" id="2071607"/>
    <lineage>
        <taxon>Bacteria</taxon>
        <taxon>Pseudomonadati</taxon>
        <taxon>Pseudomonadota</taxon>
        <taxon>Alphaproteobacteria</taxon>
        <taxon>Sphingomonadales</taxon>
        <taxon>Sphingomonadaceae</taxon>
        <taxon>Sphingomonas</taxon>
    </lineage>
</organism>
<feature type="transmembrane region" description="Helical" evidence="2">
    <location>
        <begin position="68"/>
        <end position="89"/>
    </location>
</feature>
<evidence type="ECO:0000259" key="3">
    <source>
        <dbReference type="Pfam" id="PF03372"/>
    </source>
</evidence>
<gene>
    <name evidence="4" type="ORF">H9L12_03595</name>
</gene>
<keyword evidence="5" id="KW-1185">Reference proteome</keyword>
<name>A0A7G9SCT8_9SPHN</name>
<keyword evidence="4" id="KW-0540">Nuclease</keyword>
<dbReference type="Proteomes" id="UP000515955">
    <property type="component" value="Chromosome"/>
</dbReference>
<evidence type="ECO:0000313" key="5">
    <source>
        <dbReference type="Proteomes" id="UP000515955"/>
    </source>
</evidence>
<dbReference type="SUPFAM" id="SSF56219">
    <property type="entry name" value="DNase I-like"/>
    <property type="match status" value="1"/>
</dbReference>
<feature type="transmembrane region" description="Helical" evidence="2">
    <location>
        <begin position="43"/>
        <end position="61"/>
    </location>
</feature>
<keyword evidence="2" id="KW-0812">Transmembrane</keyword>
<feature type="compositionally biased region" description="Low complexity" evidence="1">
    <location>
        <begin position="334"/>
        <end position="344"/>
    </location>
</feature>
<keyword evidence="4" id="KW-0255">Endonuclease</keyword>
<proteinExistence type="predicted"/>
<dbReference type="EMBL" id="CP060717">
    <property type="protein sequence ID" value="QNN65663.1"/>
    <property type="molecule type" value="Genomic_DNA"/>
</dbReference>
<dbReference type="AlphaFoldDB" id="A0A7G9SCT8"/>
<dbReference type="Gene3D" id="3.60.10.10">
    <property type="entry name" value="Endonuclease/exonuclease/phosphatase"/>
    <property type="match status" value="1"/>
</dbReference>
<feature type="domain" description="Endonuclease/exonuclease/phosphatase" evidence="3">
    <location>
        <begin position="112"/>
        <end position="315"/>
    </location>
</feature>
<sequence>MTRWRRWGRRALAALATLAILLSFLPAWQTDRWWVRQWDYPRLQVAAVLLVILPLLFWAAYRRTAGFWALTAGSAAALAWQVTHFVAYLPPYPRQVASTDRCAPGETISLLNANVLQTNRDYDAVLQLVAAKQPDILLALETGPDWARAMVPLKKAYPYRLVEPVPSTYGMMLFSKLPMRGEVRNLLQPAVPSAWTQVQLRGGQWIDFYALHPEPPWPGDDSGERDAELLTVGKQVRAKGRAAIVMGDLNDVAWSYTSRLFKRVAGMHDPRVGRGFYPTFNANYPLLRWPLDHLFVSPHFKVMQVDLLKDVGSDHLPIYFKLCLTDRAGEREVAPAVGPATAAEANEEIGEGRQESHEENRGE</sequence>
<accession>A0A7G9SCT8</accession>
<reference evidence="4 5" key="1">
    <citation type="submission" date="2020-08" db="EMBL/GenBank/DDBJ databases">
        <title>Genome sequence of Sphingomonas rhizophila KACC 19189T.</title>
        <authorList>
            <person name="Hyun D.-W."/>
            <person name="Bae J.-W."/>
        </authorList>
    </citation>
    <scope>NUCLEOTIDE SEQUENCE [LARGE SCALE GENOMIC DNA]</scope>
    <source>
        <strain evidence="4 5">KACC 19189</strain>
    </source>
</reference>
<feature type="region of interest" description="Disordered" evidence="1">
    <location>
        <begin position="333"/>
        <end position="363"/>
    </location>
</feature>
<dbReference type="GO" id="GO:0004527">
    <property type="term" value="F:exonuclease activity"/>
    <property type="evidence" value="ECO:0007669"/>
    <property type="project" value="UniProtKB-KW"/>
</dbReference>
<keyword evidence="2" id="KW-1133">Transmembrane helix</keyword>